<accession>A0A212D2L2</accession>
<evidence type="ECO:0000256" key="1">
    <source>
        <dbReference type="ARBA" id="ARBA00005298"/>
    </source>
</evidence>
<dbReference type="EMBL" id="MKHE01000009">
    <property type="protein sequence ID" value="OWK12465.1"/>
    <property type="molecule type" value="Genomic_DNA"/>
</dbReference>
<dbReference type="InterPro" id="IPR050357">
    <property type="entry name" value="Arrestin_domain-protein"/>
</dbReference>
<dbReference type="PANTHER" id="PTHR11188:SF172">
    <property type="entry name" value="ARRESTIN DOMAIN-CONTAINING PROTEIN 5"/>
    <property type="match status" value="1"/>
</dbReference>
<dbReference type="OrthoDB" id="7785529at2759"/>
<dbReference type="InterPro" id="IPR014752">
    <property type="entry name" value="Arrestin-like_C"/>
</dbReference>
<sequence length="188" mass="21007">MTSLWPRISVTWGRGKDVSPSPQPPMSVVKSIELVLPKDAVYLAGCIIEGQVVLTLNSTLVDPIVKVELVGRGYVEWNEETGASRDYSREVICNNKADYVHKTKTFPVEDNWLSAGSHTFDFHFNLPPRLPSTFTSKIGNIFYFVQAFCMGREHILAKKRIYLMVQGTSSIFHAEKSLQVVGSKGEQG</sequence>
<comment type="similarity">
    <text evidence="1">Belongs to the arrestin family.</text>
</comment>
<keyword evidence="4" id="KW-1185">Reference proteome</keyword>
<reference evidence="3 4" key="1">
    <citation type="journal article" date="2018" name="Mol. Genet. Genomics">
        <title>The red deer Cervus elaphus genome CerEla1.0: sequencing, annotating, genes, and chromosomes.</title>
        <authorList>
            <person name="Bana N.A."/>
            <person name="Nyiri A."/>
            <person name="Nagy J."/>
            <person name="Frank K."/>
            <person name="Nagy T."/>
            <person name="Steger V."/>
            <person name="Schiller M."/>
            <person name="Lakatos P."/>
            <person name="Sugar L."/>
            <person name="Horn P."/>
            <person name="Barta E."/>
            <person name="Orosz L."/>
        </authorList>
    </citation>
    <scope>NUCLEOTIDE SEQUENCE [LARGE SCALE GENOMIC DNA]</scope>
    <source>
        <strain evidence="3">Hungarian</strain>
    </source>
</reference>
<feature type="domain" description="Arrestin-like N-terminal" evidence="2">
    <location>
        <begin position="38"/>
        <end position="165"/>
    </location>
</feature>
<organism evidence="3 4">
    <name type="scientific">Cervus elaphus hippelaphus</name>
    <name type="common">European red deer</name>
    <dbReference type="NCBI Taxonomy" id="46360"/>
    <lineage>
        <taxon>Eukaryota</taxon>
        <taxon>Metazoa</taxon>
        <taxon>Chordata</taxon>
        <taxon>Craniata</taxon>
        <taxon>Vertebrata</taxon>
        <taxon>Euteleostomi</taxon>
        <taxon>Mammalia</taxon>
        <taxon>Eutheria</taxon>
        <taxon>Laurasiatheria</taxon>
        <taxon>Artiodactyla</taxon>
        <taxon>Ruminantia</taxon>
        <taxon>Pecora</taxon>
        <taxon>Cervidae</taxon>
        <taxon>Cervinae</taxon>
        <taxon>Cervus</taxon>
    </lineage>
</organism>
<dbReference type="Pfam" id="PF00339">
    <property type="entry name" value="Arrestin_N"/>
    <property type="match status" value="1"/>
</dbReference>
<dbReference type="GO" id="GO:0005768">
    <property type="term" value="C:endosome"/>
    <property type="evidence" value="ECO:0007669"/>
    <property type="project" value="TreeGrafter"/>
</dbReference>
<evidence type="ECO:0000259" key="2">
    <source>
        <dbReference type="Pfam" id="PF00339"/>
    </source>
</evidence>
<dbReference type="Gene3D" id="2.60.40.640">
    <property type="match status" value="1"/>
</dbReference>
<name>A0A212D2L2_CEREH</name>
<dbReference type="GO" id="GO:0015031">
    <property type="term" value="P:protein transport"/>
    <property type="evidence" value="ECO:0007669"/>
    <property type="project" value="TreeGrafter"/>
</dbReference>
<dbReference type="InterPro" id="IPR014756">
    <property type="entry name" value="Ig_E-set"/>
</dbReference>
<proteinExistence type="inferred from homology"/>
<evidence type="ECO:0000313" key="4">
    <source>
        <dbReference type="Proteomes" id="UP000242450"/>
    </source>
</evidence>
<dbReference type="InterPro" id="IPR011021">
    <property type="entry name" value="Arrestin-like_N"/>
</dbReference>
<evidence type="ECO:0000313" key="3">
    <source>
        <dbReference type="EMBL" id="OWK12465.1"/>
    </source>
</evidence>
<dbReference type="PANTHER" id="PTHR11188">
    <property type="entry name" value="ARRESTIN DOMAIN CONTAINING PROTEIN"/>
    <property type="match status" value="1"/>
</dbReference>
<dbReference type="Proteomes" id="UP000242450">
    <property type="component" value="Chromosome 9"/>
</dbReference>
<gene>
    <name evidence="3" type="ORF">Celaphus_00003304</name>
</gene>
<protein>
    <submittedName>
        <fullName evidence="3">ARRDC5</fullName>
    </submittedName>
</protein>
<dbReference type="AlphaFoldDB" id="A0A212D2L2"/>
<comment type="caution">
    <text evidence="3">The sequence shown here is derived from an EMBL/GenBank/DDBJ whole genome shotgun (WGS) entry which is preliminary data.</text>
</comment>
<dbReference type="GO" id="GO:0005886">
    <property type="term" value="C:plasma membrane"/>
    <property type="evidence" value="ECO:0007669"/>
    <property type="project" value="TreeGrafter"/>
</dbReference>
<dbReference type="SUPFAM" id="SSF81296">
    <property type="entry name" value="E set domains"/>
    <property type="match status" value="1"/>
</dbReference>